<dbReference type="GeneID" id="37020309"/>
<evidence type="ECO:0000256" key="4">
    <source>
        <dbReference type="ARBA" id="ARBA00023453"/>
    </source>
</evidence>
<keyword evidence="1 5" id="KW-0489">Methyltransferase</keyword>
<dbReference type="AlphaFoldDB" id="A0A316VAI3"/>
<protein>
    <submittedName>
        <fullName evidence="5">S-adenosyl-L-methionine-dependent methyltransferase</fullName>
    </submittedName>
</protein>
<dbReference type="CDD" id="cd02440">
    <property type="entry name" value="AdoMet_MTases"/>
    <property type="match status" value="1"/>
</dbReference>
<organism evidence="5 6">
    <name type="scientific">Meira miltonrushii</name>
    <dbReference type="NCBI Taxonomy" id="1280837"/>
    <lineage>
        <taxon>Eukaryota</taxon>
        <taxon>Fungi</taxon>
        <taxon>Dikarya</taxon>
        <taxon>Basidiomycota</taxon>
        <taxon>Ustilaginomycotina</taxon>
        <taxon>Exobasidiomycetes</taxon>
        <taxon>Exobasidiales</taxon>
        <taxon>Brachybasidiaceae</taxon>
        <taxon>Meira</taxon>
    </lineage>
</organism>
<evidence type="ECO:0000256" key="2">
    <source>
        <dbReference type="ARBA" id="ARBA00022679"/>
    </source>
</evidence>
<dbReference type="Proteomes" id="UP000245771">
    <property type="component" value="Unassembled WGS sequence"/>
</dbReference>
<dbReference type="FunCoup" id="A0A316VAI3">
    <property type="interactions" value="67"/>
</dbReference>
<keyword evidence="6" id="KW-1185">Reference proteome</keyword>
<dbReference type="GO" id="GO:0008171">
    <property type="term" value="F:O-methyltransferase activity"/>
    <property type="evidence" value="ECO:0007669"/>
    <property type="project" value="InterPro"/>
</dbReference>
<dbReference type="Pfam" id="PF01596">
    <property type="entry name" value="Methyltransf_3"/>
    <property type="match status" value="1"/>
</dbReference>
<gene>
    <name evidence="5" type="ORF">FA14DRAFT_160095</name>
</gene>
<sequence length="285" mass="31581">MSSHLMETPLITASELIQSSIEILQKQGQTDKTALDSLRLAQKVLQGLDPYLDASSTEGPKGLKALIEETDKHDYDTAYKNKQLSFPVSAKWSAGAYEGNFIAMIAKAIKAKRVLEVGMFTGTTTLAVADVLPKEGGKIIALELDAYLRELANPFFERAGVKERVDVRIGKAMDSIQEMIKAKEDPFDLIFIDADKGAYQQYYDVIMDNGLLRKGGVLLVDNVLYKASPFVPELQQATPEQLKTAIQFENGKALAAFNKFVRQDDRVDVTILPVRDGVSWIQYKG</sequence>
<dbReference type="OrthoDB" id="10251242at2759"/>
<dbReference type="GO" id="GO:0008757">
    <property type="term" value="F:S-adenosylmethionine-dependent methyltransferase activity"/>
    <property type="evidence" value="ECO:0007669"/>
    <property type="project" value="TreeGrafter"/>
</dbReference>
<evidence type="ECO:0000313" key="5">
    <source>
        <dbReference type="EMBL" id="PWN34526.1"/>
    </source>
</evidence>
<dbReference type="PANTHER" id="PTHR10509:SF14">
    <property type="entry name" value="CAFFEOYL-COA O-METHYLTRANSFERASE 3-RELATED"/>
    <property type="match status" value="1"/>
</dbReference>
<reference evidence="5 6" key="1">
    <citation type="journal article" date="2018" name="Mol. Biol. Evol.">
        <title>Broad Genomic Sampling Reveals a Smut Pathogenic Ancestry of the Fungal Clade Ustilaginomycotina.</title>
        <authorList>
            <person name="Kijpornyongpan T."/>
            <person name="Mondo S.J."/>
            <person name="Barry K."/>
            <person name="Sandor L."/>
            <person name="Lee J."/>
            <person name="Lipzen A."/>
            <person name="Pangilinan J."/>
            <person name="LaButti K."/>
            <person name="Hainaut M."/>
            <person name="Henrissat B."/>
            <person name="Grigoriev I.V."/>
            <person name="Spatafora J.W."/>
            <person name="Aime M.C."/>
        </authorList>
    </citation>
    <scope>NUCLEOTIDE SEQUENCE [LARGE SCALE GENOMIC DNA]</scope>
    <source>
        <strain evidence="5 6">MCA 3882</strain>
    </source>
</reference>
<evidence type="ECO:0000313" key="6">
    <source>
        <dbReference type="Proteomes" id="UP000245771"/>
    </source>
</evidence>
<proteinExistence type="inferred from homology"/>
<dbReference type="STRING" id="1280837.A0A316VAI3"/>
<dbReference type="Gene3D" id="3.40.50.150">
    <property type="entry name" value="Vaccinia Virus protein VP39"/>
    <property type="match status" value="1"/>
</dbReference>
<name>A0A316VAI3_9BASI</name>
<dbReference type="SUPFAM" id="SSF53335">
    <property type="entry name" value="S-adenosyl-L-methionine-dependent methyltransferases"/>
    <property type="match status" value="1"/>
</dbReference>
<keyword evidence="2 5" id="KW-0808">Transferase</keyword>
<evidence type="ECO:0000256" key="1">
    <source>
        <dbReference type="ARBA" id="ARBA00022603"/>
    </source>
</evidence>
<dbReference type="EMBL" id="KZ819603">
    <property type="protein sequence ID" value="PWN34526.1"/>
    <property type="molecule type" value="Genomic_DNA"/>
</dbReference>
<dbReference type="RefSeq" id="XP_025354828.1">
    <property type="nucleotide sequence ID" value="XM_025498528.1"/>
</dbReference>
<keyword evidence="3" id="KW-0949">S-adenosyl-L-methionine</keyword>
<dbReference type="InterPro" id="IPR002935">
    <property type="entry name" value="SAM_O-MeTrfase"/>
</dbReference>
<dbReference type="GO" id="GO:0032259">
    <property type="term" value="P:methylation"/>
    <property type="evidence" value="ECO:0007669"/>
    <property type="project" value="UniProtKB-KW"/>
</dbReference>
<dbReference type="PROSITE" id="PS51682">
    <property type="entry name" value="SAM_OMT_I"/>
    <property type="match status" value="1"/>
</dbReference>
<accession>A0A316VAI3</accession>
<dbReference type="InterPro" id="IPR050362">
    <property type="entry name" value="Cation-dep_OMT"/>
</dbReference>
<comment type="similarity">
    <text evidence="4">Belongs to the class I-like SAM-binding methyltransferase superfamily. Cation-dependent O-methyltransferase family.</text>
</comment>
<dbReference type="InParanoid" id="A0A316VAI3"/>
<dbReference type="PANTHER" id="PTHR10509">
    <property type="entry name" value="O-METHYLTRANSFERASE-RELATED"/>
    <property type="match status" value="1"/>
</dbReference>
<evidence type="ECO:0000256" key="3">
    <source>
        <dbReference type="ARBA" id="ARBA00022691"/>
    </source>
</evidence>
<dbReference type="InterPro" id="IPR029063">
    <property type="entry name" value="SAM-dependent_MTases_sf"/>
</dbReference>